<dbReference type="InterPro" id="IPR046537">
    <property type="entry name" value="DUF6602"/>
</dbReference>
<reference evidence="2" key="1">
    <citation type="submission" date="2021-08" db="EMBL/GenBank/DDBJ databases">
        <authorList>
            <person name="Stevens D.C."/>
        </authorList>
    </citation>
    <scope>NUCLEOTIDE SEQUENCE</scope>
    <source>
        <strain evidence="2">DSM 53165</strain>
    </source>
</reference>
<comment type="caution">
    <text evidence="2">The sequence shown here is derived from an EMBL/GenBank/DDBJ whole genome shotgun (WGS) entry which is preliminary data.</text>
</comment>
<protein>
    <recommendedName>
        <fullName evidence="1">DUF6602 domain-containing protein</fullName>
    </recommendedName>
</protein>
<proteinExistence type="predicted"/>
<dbReference type="Proteomes" id="UP001139031">
    <property type="component" value="Unassembled WGS sequence"/>
</dbReference>
<organism evidence="2 3">
    <name type="scientific">Nannocystis pusilla</name>
    <dbReference type="NCBI Taxonomy" id="889268"/>
    <lineage>
        <taxon>Bacteria</taxon>
        <taxon>Pseudomonadati</taxon>
        <taxon>Myxococcota</taxon>
        <taxon>Polyangia</taxon>
        <taxon>Nannocystales</taxon>
        <taxon>Nannocystaceae</taxon>
        <taxon>Nannocystis</taxon>
    </lineage>
</organism>
<accession>A0ABS7TKS8</accession>
<feature type="domain" description="DUF6602" evidence="1">
    <location>
        <begin position="3"/>
        <end position="82"/>
    </location>
</feature>
<name>A0ABS7TKS8_9BACT</name>
<dbReference type="EMBL" id="JAIRAU010000002">
    <property type="protein sequence ID" value="MBZ5708829.1"/>
    <property type="molecule type" value="Genomic_DNA"/>
</dbReference>
<sequence length="250" mass="28179">MDRFLCEVLPRRFEVGHGQVHGVVHRSREADVILWDALNYPRLQLRGSTIFFAESVRASIEVKSRWSVEELDDILVKTKALRDIVTAPRINIDDALQRMQLDIAYLAGGPAPTGALAVQHRIGTAGFVFFGGQRFELKDVKAETMDHADDCWPDVLLFLEAGIVVLKEWEEREGLGGGQGELLRFDLGADALLFFTDALLRGLVARSVFVETPLDLASYQIPSLHSQPVERVSFRLTRPNPGRRYFFDDE</sequence>
<dbReference type="Pfam" id="PF20247">
    <property type="entry name" value="DUF6602"/>
    <property type="match status" value="1"/>
</dbReference>
<evidence type="ECO:0000313" key="3">
    <source>
        <dbReference type="Proteomes" id="UP001139031"/>
    </source>
</evidence>
<evidence type="ECO:0000313" key="2">
    <source>
        <dbReference type="EMBL" id="MBZ5708829.1"/>
    </source>
</evidence>
<evidence type="ECO:0000259" key="1">
    <source>
        <dbReference type="Pfam" id="PF20247"/>
    </source>
</evidence>
<gene>
    <name evidence="2" type="ORF">K7C98_06145</name>
</gene>
<keyword evidence="3" id="KW-1185">Reference proteome</keyword>